<gene>
    <name evidence="1" type="ORF">MGYG_02810</name>
</gene>
<dbReference type="EMBL" id="DS989823">
    <property type="protein sequence ID" value="EFQ99798.1"/>
    <property type="molecule type" value="Genomic_DNA"/>
</dbReference>
<dbReference type="eggNOG" id="ENOG502SESV">
    <property type="taxonomic scope" value="Eukaryota"/>
</dbReference>
<accession>E4UP72</accession>
<protein>
    <recommendedName>
        <fullName evidence="3">Condensation domain-containing protein</fullName>
    </recommendedName>
</protein>
<dbReference type="Proteomes" id="UP000002669">
    <property type="component" value="Unassembled WGS sequence"/>
</dbReference>
<dbReference type="RefSeq" id="XP_003175281.1">
    <property type="nucleotide sequence ID" value="XM_003175233.1"/>
</dbReference>
<dbReference type="SUPFAM" id="SSF52777">
    <property type="entry name" value="CoA-dependent acyltransferases"/>
    <property type="match status" value="2"/>
</dbReference>
<dbReference type="HOGENOM" id="CLU_029138_1_0_1"/>
<dbReference type="Gene3D" id="3.30.559.30">
    <property type="entry name" value="Nonribosomal peptide synthetase, condensation domain"/>
    <property type="match status" value="1"/>
</dbReference>
<dbReference type="InterPro" id="IPR023213">
    <property type="entry name" value="CAT-like_dom_sf"/>
</dbReference>
<name>E4UP72_ARTGP</name>
<sequence length="485" mass="54425">MHADIPALSREWTQTGPKTYERAVDDLEKLYLFFAGIGHGRPEKQNWHTTTAIKVETEREGFVEDVKEAWKALRYDHPNLSAVVQDGRWIYHVADEQELCLWLQETFYVHDVDQTARQLYPFNTNPSTRAVLHVLPRSQELVLQAPHTHVDGIGMVTAFDRMMRFLVAPLATQPNFGKEGSNLIPPLSITAEVPKYTVSQKQTWDSVFQSFISQFPSIRVHTENIGEPARKAKLQWLTFTADETARIVARSKELGFSVTAAVQAAISHAAIIHGQTNSTAHTTLAIYNAREYINPQLYPHQKLVGPHVFALPAVIPVTPDSFIETARQAKQIFIDYKKDGFLRAISPVYVSEFVAALSAPPPPEMPVPADLQLSSLGVMNKYIDPVYWPSEQGSGKGRPHLKVQDLWIALDILTPDVAAEVWTFNERLVIQLIYNEAFHREESITYLLGLIQEQLTQGLGLNLGTDTGVPGDEGFLEIQKANGKD</sequence>
<evidence type="ECO:0000313" key="1">
    <source>
        <dbReference type="EMBL" id="EFQ99798.1"/>
    </source>
</evidence>
<dbReference type="PANTHER" id="PTHR42034:SF1">
    <property type="entry name" value="CONDENSATION DOMAIN-CONTAINING PROTEIN"/>
    <property type="match status" value="1"/>
</dbReference>
<dbReference type="VEuPathDB" id="FungiDB:MGYG_02810"/>
<proteinExistence type="predicted"/>
<dbReference type="GeneID" id="10030588"/>
<dbReference type="PANTHER" id="PTHR42034">
    <property type="entry name" value="CHROMOSOME 7, WHOLE GENOME SHOTGUN SEQUENCE-RELATED"/>
    <property type="match status" value="1"/>
</dbReference>
<dbReference type="OrthoDB" id="2548233at2759"/>
<reference evidence="2" key="1">
    <citation type="journal article" date="2012" name="MBio">
        <title>Comparative genome analysis of Trichophyton rubrum and related dermatophytes reveals candidate genes involved in infection.</title>
        <authorList>
            <person name="Martinez D.A."/>
            <person name="Oliver B.G."/>
            <person name="Graeser Y."/>
            <person name="Goldberg J.M."/>
            <person name="Li W."/>
            <person name="Martinez-Rossi N.M."/>
            <person name="Monod M."/>
            <person name="Shelest E."/>
            <person name="Barton R.C."/>
            <person name="Birch E."/>
            <person name="Brakhage A.A."/>
            <person name="Chen Z."/>
            <person name="Gurr S.J."/>
            <person name="Heiman D."/>
            <person name="Heitman J."/>
            <person name="Kosti I."/>
            <person name="Rossi A."/>
            <person name="Saif S."/>
            <person name="Samalova M."/>
            <person name="Saunders C.W."/>
            <person name="Shea T."/>
            <person name="Summerbell R.C."/>
            <person name="Xu J."/>
            <person name="Young S."/>
            <person name="Zeng Q."/>
            <person name="Birren B.W."/>
            <person name="Cuomo C.A."/>
            <person name="White T.C."/>
        </authorList>
    </citation>
    <scope>NUCLEOTIDE SEQUENCE [LARGE SCALE GENOMIC DNA]</scope>
    <source>
        <strain evidence="2">ATCC MYA-4604 / CBS 118893</strain>
    </source>
</reference>
<keyword evidence="2" id="KW-1185">Reference proteome</keyword>
<dbReference type="InParanoid" id="E4UP72"/>
<organism evidence="2">
    <name type="scientific">Arthroderma gypseum (strain ATCC MYA-4604 / CBS 118893)</name>
    <name type="common">Microsporum gypseum</name>
    <dbReference type="NCBI Taxonomy" id="535722"/>
    <lineage>
        <taxon>Eukaryota</taxon>
        <taxon>Fungi</taxon>
        <taxon>Dikarya</taxon>
        <taxon>Ascomycota</taxon>
        <taxon>Pezizomycotina</taxon>
        <taxon>Eurotiomycetes</taxon>
        <taxon>Eurotiomycetidae</taxon>
        <taxon>Onygenales</taxon>
        <taxon>Arthrodermataceae</taxon>
        <taxon>Nannizzia</taxon>
    </lineage>
</organism>
<evidence type="ECO:0008006" key="3">
    <source>
        <dbReference type="Google" id="ProtNLM"/>
    </source>
</evidence>
<dbReference type="Gene3D" id="3.30.559.10">
    <property type="entry name" value="Chloramphenicol acetyltransferase-like domain"/>
    <property type="match status" value="1"/>
</dbReference>
<evidence type="ECO:0000313" key="2">
    <source>
        <dbReference type="Proteomes" id="UP000002669"/>
    </source>
</evidence>
<dbReference type="OMA" id="TGREHWG"/>
<dbReference type="AlphaFoldDB" id="E4UP72"/>